<name>A0ABX3ZJS7_9BACL</name>
<sequence>MEELPNIQENKWDDSHRPWPLPNLPWGMKQTWSDLLFAHYPVKYEVLRKLVPESLEVDTYEGVCWVGVVPFRMSGVRFRGLPPIPGTAEFPELNVRTYVTIDGKPGVYFFSLDADNWPAVKGARTFFHLPYHYAKMDIKNFGDTVLFESKRQNRSDIVFAGSYKPVSAPFIAVKGSFEEWMTERYCFYTLNASGLPVRCDILHHPWILQEAEGEITLNTTLSKQGIIVESDQPILHFSKKIDVRAWPLVHPATGRLHF</sequence>
<dbReference type="PANTHER" id="PTHR39186:SF1">
    <property type="entry name" value="DUF2071 DOMAIN-CONTAINING PROTEIN"/>
    <property type="match status" value="1"/>
</dbReference>
<dbReference type="InterPro" id="IPR018644">
    <property type="entry name" value="DUF2071"/>
</dbReference>
<dbReference type="EMBL" id="NHNT01000002">
    <property type="protein sequence ID" value="OUZ39990.1"/>
    <property type="molecule type" value="Genomic_DNA"/>
</dbReference>
<dbReference type="Pfam" id="PF09844">
    <property type="entry name" value="DUF2071"/>
    <property type="match status" value="1"/>
</dbReference>
<proteinExistence type="predicted"/>
<dbReference type="InterPro" id="IPR023375">
    <property type="entry name" value="ADC_dom_sf"/>
</dbReference>
<dbReference type="Gene3D" id="2.40.400.10">
    <property type="entry name" value="Acetoacetate decarboxylase-like"/>
    <property type="match status" value="1"/>
</dbReference>
<dbReference type="SUPFAM" id="SSF160104">
    <property type="entry name" value="Acetoacetate decarboxylase-like"/>
    <property type="match status" value="1"/>
</dbReference>
<keyword evidence="2" id="KW-1185">Reference proteome</keyword>
<comment type="caution">
    <text evidence="1">The sequence shown here is derived from an EMBL/GenBank/DDBJ whole genome shotgun (WGS) entry which is preliminary data.</text>
</comment>
<accession>A0ABX3ZJS7</accession>
<dbReference type="PANTHER" id="PTHR39186">
    <property type="entry name" value="DUF2071 FAMILY PROTEIN"/>
    <property type="match status" value="1"/>
</dbReference>
<evidence type="ECO:0000313" key="2">
    <source>
        <dbReference type="Proteomes" id="UP000196594"/>
    </source>
</evidence>
<evidence type="ECO:0000313" key="1">
    <source>
        <dbReference type="EMBL" id="OUZ39990.1"/>
    </source>
</evidence>
<organism evidence="1 2">
    <name type="scientific">Solibacillus kalamii</name>
    <dbReference type="NCBI Taxonomy" id="1748298"/>
    <lineage>
        <taxon>Bacteria</taxon>
        <taxon>Bacillati</taxon>
        <taxon>Bacillota</taxon>
        <taxon>Bacilli</taxon>
        <taxon>Bacillales</taxon>
        <taxon>Caryophanaceae</taxon>
        <taxon>Solibacillus</taxon>
    </lineage>
</organism>
<reference evidence="1 2" key="1">
    <citation type="journal article" date="2017" name="Int. J. Syst. Evol. Microbiol.">
        <title>Solibacillus kalamii sp. nov., isolated from a high-efficiency particulate arrestance filter system used in the International Space Station.</title>
        <authorList>
            <person name="Checinska Sielaff A."/>
            <person name="Kumar R.M."/>
            <person name="Pal D."/>
            <person name="Mayilraj S."/>
            <person name="Venkateswaran K."/>
        </authorList>
    </citation>
    <scope>NUCLEOTIDE SEQUENCE [LARGE SCALE GENOMIC DNA]</scope>
    <source>
        <strain evidence="1 2">ISSFR-015</strain>
    </source>
</reference>
<dbReference type="RefSeq" id="WP_087616130.1">
    <property type="nucleotide sequence ID" value="NZ_JAFBEY010000001.1"/>
</dbReference>
<protein>
    <recommendedName>
        <fullName evidence="3">DUF2071 domain-containing protein</fullName>
    </recommendedName>
</protein>
<gene>
    <name evidence="1" type="ORF">CBM15_05620</name>
</gene>
<dbReference type="Proteomes" id="UP000196594">
    <property type="component" value="Unassembled WGS sequence"/>
</dbReference>
<evidence type="ECO:0008006" key="3">
    <source>
        <dbReference type="Google" id="ProtNLM"/>
    </source>
</evidence>